<reference evidence="2 3" key="1">
    <citation type="submission" date="2021-07" db="EMBL/GenBank/DDBJ databases">
        <title>Karlodiniumbacter phycospheric gen. nov., sp. nov., a phycosphere bacterium isolated from karlodinium veneficum.</title>
        <authorList>
            <person name="Peng Y."/>
            <person name="Jiang L."/>
            <person name="Lee J."/>
        </authorList>
    </citation>
    <scope>NUCLEOTIDE SEQUENCE</scope>
    <source>
        <strain evidence="2 3">N5</strain>
    </source>
</reference>
<protein>
    <submittedName>
        <fullName evidence="2">DUF1499 domain-containing protein</fullName>
    </submittedName>
</protein>
<evidence type="ECO:0000313" key="3">
    <source>
        <dbReference type="Proteomes" id="UP000693972"/>
    </source>
</evidence>
<dbReference type="AlphaFoldDB" id="A0A975YGF6"/>
<dbReference type="Pfam" id="PF07386">
    <property type="entry name" value="DUF1499"/>
    <property type="match status" value="1"/>
</dbReference>
<keyword evidence="3" id="KW-1185">Reference proteome</keyword>
<dbReference type="InterPro" id="IPR010865">
    <property type="entry name" value="DUF1499"/>
</dbReference>
<proteinExistence type="predicted"/>
<name>A0A975YGF6_9RHOB</name>
<evidence type="ECO:0000313" key="1">
    <source>
        <dbReference type="EMBL" id="MBY4891601.1"/>
    </source>
</evidence>
<dbReference type="RefSeq" id="WP_257891460.1">
    <property type="nucleotide sequence ID" value="NZ_JAIMBW010000001.1"/>
</dbReference>
<evidence type="ECO:0000313" key="2">
    <source>
        <dbReference type="EMBL" id="QXL88388.1"/>
    </source>
</evidence>
<sequence length="152" mass="16076">MKILLYILAALVVLTLAAAAYVRLSPVDAADWHVDPEEVTPPASPNNALLAGSNAATVQASALVVAGRLQAIAEAEGAQVVAGALGEGFVTYMVRSRVMGFPDFITIRLVPEDDTTRVHVFSRARDGYSDLGVNTARVQRWLTAARDEAGDA</sequence>
<dbReference type="Proteomes" id="UP000693972">
    <property type="component" value="Unassembled WGS sequence"/>
</dbReference>
<gene>
    <name evidence="1" type="ORF">KUL25_02345</name>
    <name evidence="2" type="ORF">KUL25_02350</name>
</gene>
<dbReference type="EMBL" id="JAIMBW010000001">
    <property type="protein sequence ID" value="MBY4891601.1"/>
    <property type="molecule type" value="Genomic_DNA"/>
</dbReference>
<organism evidence="2">
    <name type="scientific">Gymnodinialimonas phycosphaerae</name>
    <dbReference type="NCBI Taxonomy" id="2841589"/>
    <lineage>
        <taxon>Bacteria</taxon>
        <taxon>Pseudomonadati</taxon>
        <taxon>Pseudomonadota</taxon>
        <taxon>Alphaproteobacteria</taxon>
        <taxon>Rhodobacterales</taxon>
        <taxon>Paracoccaceae</taxon>
        <taxon>Gymnodinialimonas</taxon>
    </lineage>
</organism>
<accession>A0A975YGF6</accession>
<dbReference type="EMBL" id="CP078073">
    <property type="protein sequence ID" value="QXL88388.1"/>
    <property type="molecule type" value="Genomic_DNA"/>
</dbReference>